<organism evidence="1 2">
    <name type="scientific">Diphasiastrum complanatum</name>
    <name type="common">Issler's clubmoss</name>
    <name type="synonym">Lycopodium complanatum</name>
    <dbReference type="NCBI Taxonomy" id="34168"/>
    <lineage>
        <taxon>Eukaryota</taxon>
        <taxon>Viridiplantae</taxon>
        <taxon>Streptophyta</taxon>
        <taxon>Embryophyta</taxon>
        <taxon>Tracheophyta</taxon>
        <taxon>Lycopodiopsida</taxon>
        <taxon>Lycopodiales</taxon>
        <taxon>Lycopodiaceae</taxon>
        <taxon>Lycopodioideae</taxon>
        <taxon>Diphasiastrum</taxon>
    </lineage>
</organism>
<accession>A0ACC2DDY1</accession>
<sequence length="336" mass="38775">MLFLADYQLRLSHHQVGLYSPYQLSHLESCKILEIGCSRVVQVGLPKRCKIHAISHSCVFSSYNSSFSSQGASKKCLRPEWSACPHHREQNGVFWADCTEHGSRNRGSGSRSIIGVASPALTFSPLREQKYESNEEDDFYVNVGYAIRTLREELPTLFYKELTFDIYRDDITFQDPLMTIGGIKDYRLLFWALRFHGRIFFKSLWIEILRVWQPSEKVIMVRWTMRGIPRVFWEAQGQYDGTSEYRLDKHGKIYEHRVTNVLPNSPPAYEAPSLLDLVGAVSGQTTPSPNFIERISFGLNAILPYLTKFSWVRYYWALTATLALNRDGDSFRSIVF</sequence>
<gene>
    <name evidence="1" type="ORF">O6H91_06G053300</name>
</gene>
<dbReference type="EMBL" id="CM055097">
    <property type="protein sequence ID" value="KAJ7552383.1"/>
    <property type="molecule type" value="Genomic_DNA"/>
</dbReference>
<evidence type="ECO:0000313" key="1">
    <source>
        <dbReference type="EMBL" id="KAJ7552383.1"/>
    </source>
</evidence>
<protein>
    <submittedName>
        <fullName evidence="1">Uncharacterized protein</fullName>
    </submittedName>
</protein>
<dbReference type="Proteomes" id="UP001162992">
    <property type="component" value="Chromosome 6"/>
</dbReference>
<keyword evidence="2" id="KW-1185">Reference proteome</keyword>
<evidence type="ECO:0000313" key="2">
    <source>
        <dbReference type="Proteomes" id="UP001162992"/>
    </source>
</evidence>
<proteinExistence type="predicted"/>
<comment type="caution">
    <text evidence="1">The sequence shown here is derived from an EMBL/GenBank/DDBJ whole genome shotgun (WGS) entry which is preliminary data.</text>
</comment>
<name>A0ACC2DDY1_DIPCM</name>
<reference evidence="2" key="1">
    <citation type="journal article" date="2024" name="Proc. Natl. Acad. Sci. U.S.A.">
        <title>Extraordinary preservation of gene collinearity over three hundred million years revealed in homosporous lycophytes.</title>
        <authorList>
            <person name="Li C."/>
            <person name="Wickell D."/>
            <person name="Kuo L.Y."/>
            <person name="Chen X."/>
            <person name="Nie B."/>
            <person name="Liao X."/>
            <person name="Peng D."/>
            <person name="Ji J."/>
            <person name="Jenkins J."/>
            <person name="Williams M."/>
            <person name="Shu S."/>
            <person name="Plott C."/>
            <person name="Barry K."/>
            <person name="Rajasekar S."/>
            <person name="Grimwood J."/>
            <person name="Han X."/>
            <person name="Sun S."/>
            <person name="Hou Z."/>
            <person name="He W."/>
            <person name="Dai G."/>
            <person name="Sun C."/>
            <person name="Schmutz J."/>
            <person name="Leebens-Mack J.H."/>
            <person name="Li F.W."/>
            <person name="Wang L."/>
        </authorList>
    </citation>
    <scope>NUCLEOTIDE SEQUENCE [LARGE SCALE GENOMIC DNA]</scope>
    <source>
        <strain evidence="2">cv. PW_Plant_1</strain>
    </source>
</reference>